<feature type="compositionally biased region" description="Basic and acidic residues" evidence="2">
    <location>
        <begin position="112"/>
        <end position="122"/>
    </location>
</feature>
<dbReference type="NCBIfam" id="TIGR04057">
    <property type="entry name" value="SusC_RagA_signa"/>
    <property type="match status" value="1"/>
</dbReference>
<keyword evidence="5" id="KW-1185">Reference proteome</keyword>
<dbReference type="Gene3D" id="2.170.130.10">
    <property type="entry name" value="TonB-dependent receptor, plug domain"/>
    <property type="match status" value="1"/>
</dbReference>
<feature type="region of interest" description="Disordered" evidence="2">
    <location>
        <begin position="103"/>
        <end position="122"/>
    </location>
</feature>
<dbReference type="SUPFAM" id="SSF56935">
    <property type="entry name" value="Porins"/>
    <property type="match status" value="1"/>
</dbReference>
<dbReference type="Pfam" id="PF07715">
    <property type="entry name" value="Plug"/>
    <property type="match status" value="1"/>
</dbReference>
<proteinExistence type="inferred from homology"/>
<dbReference type="Proteomes" id="UP000192756">
    <property type="component" value="Unassembled WGS sequence"/>
</dbReference>
<dbReference type="AlphaFoldDB" id="A0A1W1YMN3"/>
<evidence type="ECO:0000313" key="5">
    <source>
        <dbReference type="Proteomes" id="UP000192756"/>
    </source>
</evidence>
<keyword evidence="1" id="KW-0813">Transport</keyword>
<dbReference type="InterPro" id="IPR023996">
    <property type="entry name" value="TonB-dep_OMP_SusC/RagA"/>
</dbReference>
<dbReference type="InterPro" id="IPR039426">
    <property type="entry name" value="TonB-dep_rcpt-like"/>
</dbReference>
<keyword evidence="1" id="KW-0472">Membrane</keyword>
<dbReference type="InterPro" id="IPR023997">
    <property type="entry name" value="TonB-dep_OMP_SusC/RagA_CS"/>
</dbReference>
<evidence type="ECO:0000256" key="2">
    <source>
        <dbReference type="SAM" id="MobiDB-lite"/>
    </source>
</evidence>
<evidence type="ECO:0000259" key="3">
    <source>
        <dbReference type="Pfam" id="PF07715"/>
    </source>
</evidence>
<dbReference type="InterPro" id="IPR037066">
    <property type="entry name" value="Plug_dom_sf"/>
</dbReference>
<gene>
    <name evidence="4" type="ORF">SAMN04488524_0038</name>
</gene>
<dbReference type="EMBL" id="FWXT01000001">
    <property type="protein sequence ID" value="SMC37383.1"/>
    <property type="molecule type" value="Genomic_DNA"/>
</dbReference>
<reference evidence="5" key="1">
    <citation type="submission" date="2017-04" db="EMBL/GenBank/DDBJ databases">
        <authorList>
            <person name="Varghese N."/>
            <person name="Submissions S."/>
        </authorList>
    </citation>
    <scope>NUCLEOTIDE SEQUENCE [LARGE SCALE GENOMIC DNA]</scope>
    <source>
        <strain evidence="5">DSM 12126</strain>
    </source>
</reference>
<comment type="similarity">
    <text evidence="1">Belongs to the TonB-dependent receptor family.</text>
</comment>
<evidence type="ECO:0000313" key="4">
    <source>
        <dbReference type="EMBL" id="SMC37383.1"/>
    </source>
</evidence>
<feature type="domain" description="TonB-dependent receptor plug" evidence="3">
    <location>
        <begin position="144"/>
        <end position="252"/>
    </location>
</feature>
<dbReference type="PROSITE" id="PS52016">
    <property type="entry name" value="TONB_DEPENDENT_REC_3"/>
    <property type="match status" value="1"/>
</dbReference>
<dbReference type="GO" id="GO:0009279">
    <property type="term" value="C:cell outer membrane"/>
    <property type="evidence" value="ECO:0007669"/>
    <property type="project" value="UniProtKB-SubCell"/>
</dbReference>
<dbReference type="STRING" id="151894.SAMN04488524_0038"/>
<dbReference type="InterPro" id="IPR012910">
    <property type="entry name" value="Plug_dom"/>
</dbReference>
<accession>A0A1W1YMN3</accession>
<keyword evidence="1" id="KW-1134">Transmembrane beta strand</keyword>
<dbReference type="NCBIfam" id="TIGR04056">
    <property type="entry name" value="OMP_RagA_SusC"/>
    <property type="match status" value="1"/>
</dbReference>
<organism evidence="4 5">
    <name type="scientific">Pedobacter africanus</name>
    <dbReference type="NCBI Taxonomy" id="151894"/>
    <lineage>
        <taxon>Bacteria</taxon>
        <taxon>Pseudomonadati</taxon>
        <taxon>Bacteroidota</taxon>
        <taxon>Sphingobacteriia</taxon>
        <taxon>Sphingobacteriales</taxon>
        <taxon>Sphingobacteriaceae</taxon>
        <taxon>Pedobacter</taxon>
    </lineage>
</organism>
<keyword evidence="1" id="KW-0812">Transmembrane</keyword>
<evidence type="ECO:0000256" key="1">
    <source>
        <dbReference type="PROSITE-ProRule" id="PRU01360"/>
    </source>
</evidence>
<sequence>MHLKGGTVIFMLLLFGMAARAQKLSYSGKNVSLNKLFKEIRKQTGFSITWNEKELDVEQRFDAGFQNTELKVVLDFISARFQLNYTIVGKMVIVKNDPVVSANAPPKPKVSNRPDSKPEVPDKERVYDLQQVEIVSTGYQRLPKERATGSFVLVDSAQLNRRVSTDILSRLEGITSGLLFNKNTMSSNTGSLDLSIRGRSTIYANDQPLIILDNFPFNGDFNSINPNDVASINVLKDAAAASIWGVRAGNGVIVITTKKGKYGQALNLSFNSNLTVAGKPDLFYNPNYLSSKDFIEVETFLFNNGKYDAALADKVNYPVVSPVVKILDRQRSGQSAAETQRQLDALRGNDIRNEELKYFYRKPVSQQYFINASKGTDKSSHYFSAGYDKILYTLANNENNRYTFNTQHTVKLLKNLELSAGLNYIRNKGTIDSTIVVTSGLNFTPYYRYKDQNGNPTVYERDYSAEFKKIAVSQGFMNWNYVPLNELSYPPTSVKGNDLRFNTGLKYEILPGLSAELKYQYQKISNNSELVSGLDAYLTRSLINQYSTTSAGKVSGFNIPVGAIQNQTSAKAVAQNFRVQLNYDKQWNRHAVSAIAGYELSEFDTQANKYTRYGYDSTTGKSVDVDTVTTFNLNPSGRAKINSGADLFGRLDRIRSVFGNAAYTYDYKYTVSASARMDGSNYFGVKTNQKNVPLWSAGALWHLDRESFYKLDWLPVLKLRATYGFNGNLDRSNTGVTTFKYSVVNAMYSNLPYASIINIGNPELRWEKIGIANFGVDFGLRNQVLTGRIEYFFKNGLDMLGDKSFPSRAGIKVLRGNYSKMKSNGFDIALNSKNLSGKLKWQTNVLFSTVHDEVTLYDVIEPNTIYYVGSYNATPIVGKPVYGIYSYRWAGLDPVNGDPRGYAYNEVTKKIEISKDYATIIGKTKPEDLEYSGSARPTFFGALNNTFTYRKFTFGVNISYKMGYYFRKSSVNYSGMYSTSLSRFMHKDFANRWQNPGDENRTNVPSMGNYGADEARDKFYNGSSATVLEGDHVRLQDISLSYDFDTRNWASIPVKQIQLYLYANNLGILWKANDAGLDPDLIAGQGERLVNPFPKSFSFGLKANF</sequence>
<name>A0A1W1YMN3_9SPHI</name>
<comment type="subcellular location">
    <subcellularLocation>
        <location evidence="1">Cell outer membrane</location>
        <topology evidence="1">Multi-pass membrane protein</topology>
    </subcellularLocation>
</comment>
<keyword evidence="1" id="KW-0998">Cell outer membrane</keyword>
<protein>
    <submittedName>
        <fullName evidence="4">TonB-linked outer membrane protein, SusC/RagA family</fullName>
    </submittedName>
</protein>